<dbReference type="SMART" id="SM00028">
    <property type="entry name" value="TPR"/>
    <property type="match status" value="3"/>
</dbReference>
<dbReference type="OrthoDB" id="539062at2759"/>
<gene>
    <name evidence="3" type="ORF">HYH03_012038</name>
</gene>
<dbReference type="InterPro" id="IPR011990">
    <property type="entry name" value="TPR-like_helical_dom_sf"/>
</dbReference>
<feature type="compositionally biased region" description="Gly residues" evidence="2">
    <location>
        <begin position="655"/>
        <end position="689"/>
    </location>
</feature>
<keyword evidence="1" id="KW-0802">TPR repeat</keyword>
<evidence type="ECO:0000256" key="2">
    <source>
        <dbReference type="SAM" id="MobiDB-lite"/>
    </source>
</evidence>
<feature type="compositionally biased region" description="Low complexity" evidence="2">
    <location>
        <begin position="105"/>
        <end position="117"/>
    </location>
</feature>
<feature type="region of interest" description="Disordered" evidence="2">
    <location>
        <begin position="387"/>
        <end position="408"/>
    </location>
</feature>
<evidence type="ECO:0000313" key="4">
    <source>
        <dbReference type="Proteomes" id="UP000612055"/>
    </source>
</evidence>
<feature type="compositionally biased region" description="Low complexity" evidence="2">
    <location>
        <begin position="50"/>
        <end position="60"/>
    </location>
</feature>
<sequence length="798" mass="83673">MVSGYSAPPSEARSNARSRSSRMADAGLLLPPEATPTTLSRDMFTPVPPASSRAPSEPASHITNQHLSRVTGMESGSHRSGSHHGSHLGSHRTGATGTGAGGSRAGSARGARSVAASSVRGGRGVFSVVSDEEVIDVDGAPTTLADDDLDLPGAHHPYGAVHDENDPYGGPPPDPLEELEADTPLVRLAEVQGDLQAEAQGGKDPWLMVHLAQLALGHAKVVFRTMPAAMREEPLTLARAHYGLARAYQAHGCDKQASDHGKQALAAIPPDVADTEAAQALRCEVLVMRAEAYLSTASAPEATPEVAAAQARKALAQLVKAAGLQEPVIWEAEEEIEEEDSQGNIVTKIKEVEGSRIDEVKDMGVVALMAQCHGMIAESKMKAALAERQEKHNSLRSADETSSRLERRTDRGDAFYSAEQLERWRMQERAYRDEADHHEAEVSRLAGEAEAAYDAAMYCLNHVIDIEGRRLEEQVGRDQKTEHPTFRALWVRSLDFMAGIGEAYGLQGKAPEQLSMVTEVLSAFAQYGEGGWLPPARRLRALKDKGALLVAKGDHEGAVETYEELGHVVDELYGDDEVRKEVQSAEVLKLKGDVSLASGDFRQAQHLFSQALELYQRHLGVHAGVAQDLLHRIDEVKAYLADSRVMGRLASLPGAGGSGGSGGSGASHSGGGGGRSVHGSISGLGGLGGSTASTPKASASVLRSQSGRSILGGGGAGSVRPGSSLSMASGARASGYGTYGGGQLGAVTELDEEGSAAGSVAMPSLAPGHRLPHLNTISPSGRSRVSASVSGLGADMDE</sequence>
<feature type="region of interest" description="Disordered" evidence="2">
    <location>
        <begin position="655"/>
        <end position="704"/>
    </location>
</feature>
<dbReference type="Proteomes" id="UP000612055">
    <property type="component" value="Unassembled WGS sequence"/>
</dbReference>
<feature type="compositionally biased region" description="Polar residues" evidence="2">
    <location>
        <begin position="691"/>
        <end position="703"/>
    </location>
</feature>
<feature type="repeat" description="TPR" evidence="1">
    <location>
        <begin position="585"/>
        <end position="618"/>
    </location>
</feature>
<dbReference type="AlphaFoldDB" id="A0A835XTJ0"/>
<proteinExistence type="predicted"/>
<comment type="caution">
    <text evidence="3">The sequence shown here is derived from an EMBL/GenBank/DDBJ whole genome shotgun (WGS) entry which is preliminary data.</text>
</comment>
<dbReference type="SUPFAM" id="SSF48452">
    <property type="entry name" value="TPR-like"/>
    <property type="match status" value="1"/>
</dbReference>
<organism evidence="3 4">
    <name type="scientific">Edaphochlamys debaryana</name>
    <dbReference type="NCBI Taxonomy" id="47281"/>
    <lineage>
        <taxon>Eukaryota</taxon>
        <taxon>Viridiplantae</taxon>
        <taxon>Chlorophyta</taxon>
        <taxon>core chlorophytes</taxon>
        <taxon>Chlorophyceae</taxon>
        <taxon>CS clade</taxon>
        <taxon>Chlamydomonadales</taxon>
        <taxon>Chlamydomonadales incertae sedis</taxon>
        <taxon>Edaphochlamys</taxon>
    </lineage>
</organism>
<feature type="region of interest" description="Disordered" evidence="2">
    <location>
        <begin position="1"/>
        <end position="117"/>
    </location>
</feature>
<evidence type="ECO:0000256" key="1">
    <source>
        <dbReference type="PROSITE-ProRule" id="PRU00339"/>
    </source>
</evidence>
<feature type="region of interest" description="Disordered" evidence="2">
    <location>
        <begin position="141"/>
        <end position="171"/>
    </location>
</feature>
<feature type="compositionally biased region" description="Low complexity" evidence="2">
    <location>
        <begin position="778"/>
        <end position="791"/>
    </location>
</feature>
<feature type="region of interest" description="Disordered" evidence="2">
    <location>
        <begin position="773"/>
        <end position="798"/>
    </location>
</feature>
<protein>
    <submittedName>
        <fullName evidence="3">Uncharacterized protein</fullName>
    </submittedName>
</protein>
<feature type="compositionally biased region" description="Low complexity" evidence="2">
    <location>
        <begin position="1"/>
        <end position="39"/>
    </location>
</feature>
<accession>A0A835XTJ0</accession>
<keyword evidence="4" id="KW-1185">Reference proteome</keyword>
<feature type="compositionally biased region" description="Basic residues" evidence="2">
    <location>
        <begin position="80"/>
        <end position="90"/>
    </location>
</feature>
<name>A0A835XTJ0_9CHLO</name>
<dbReference type="PROSITE" id="PS50005">
    <property type="entry name" value="TPR"/>
    <property type="match status" value="1"/>
</dbReference>
<dbReference type="Gene3D" id="1.25.40.10">
    <property type="entry name" value="Tetratricopeptide repeat domain"/>
    <property type="match status" value="1"/>
</dbReference>
<dbReference type="InterPro" id="IPR019734">
    <property type="entry name" value="TPR_rpt"/>
</dbReference>
<reference evidence="3" key="1">
    <citation type="journal article" date="2020" name="bioRxiv">
        <title>Comparative genomics of Chlamydomonas.</title>
        <authorList>
            <person name="Craig R.J."/>
            <person name="Hasan A.R."/>
            <person name="Ness R.W."/>
            <person name="Keightley P.D."/>
        </authorList>
    </citation>
    <scope>NUCLEOTIDE SEQUENCE</scope>
    <source>
        <strain evidence="3">CCAP 11/70</strain>
    </source>
</reference>
<evidence type="ECO:0000313" key="3">
    <source>
        <dbReference type="EMBL" id="KAG2489397.1"/>
    </source>
</evidence>
<dbReference type="EMBL" id="JAEHOE010000073">
    <property type="protein sequence ID" value="KAG2489397.1"/>
    <property type="molecule type" value="Genomic_DNA"/>
</dbReference>